<dbReference type="HOGENOM" id="CLU_1640455_0_0_10"/>
<name>R9HG01_BACT4</name>
<dbReference type="EMBL" id="ASSM01000005">
    <property type="protein sequence ID" value="EOS02686.1"/>
    <property type="molecule type" value="Genomic_DNA"/>
</dbReference>
<gene>
    <name evidence="1" type="ORF">C799_00738</name>
</gene>
<sequence>MRNLRLLITTVILVLIMPLEGICQETKYYTAQSPQKPYIPITLFQTMCLIKEGNRKCKEILSALSFDVKDRQWTAKIVDVDKGNEEIISIQILDCTIKSNREYVFHVSDGNNTSKLILLLSPNECSLNLILDSSSSLFFTSLGNNEELTAIVRKGNSIHFK</sequence>
<proteinExistence type="predicted"/>
<evidence type="ECO:0000313" key="2">
    <source>
        <dbReference type="Proteomes" id="UP000014207"/>
    </source>
</evidence>
<evidence type="ECO:0000313" key="1">
    <source>
        <dbReference type="EMBL" id="EOS02686.1"/>
    </source>
</evidence>
<organism evidence="1 2">
    <name type="scientific">Bacteroides thetaiotaomicron dnLKV9</name>
    <dbReference type="NCBI Taxonomy" id="1235785"/>
    <lineage>
        <taxon>Bacteria</taxon>
        <taxon>Pseudomonadati</taxon>
        <taxon>Bacteroidota</taxon>
        <taxon>Bacteroidia</taxon>
        <taxon>Bacteroidales</taxon>
        <taxon>Bacteroidaceae</taxon>
        <taxon>Bacteroides</taxon>
    </lineage>
</organism>
<comment type="caution">
    <text evidence="1">The sequence shown here is derived from an EMBL/GenBank/DDBJ whole genome shotgun (WGS) entry which is preliminary data.</text>
</comment>
<dbReference type="Proteomes" id="UP000014207">
    <property type="component" value="Unassembled WGS sequence"/>
</dbReference>
<protein>
    <submittedName>
        <fullName evidence="1">Uncharacterized protein</fullName>
    </submittedName>
</protein>
<reference evidence="1 2" key="1">
    <citation type="submission" date="2013-04" db="EMBL/GenBank/DDBJ databases">
        <title>The Genome Sequence of Bacteroides thetaiotaomicron dnLKV9.</title>
        <authorList>
            <consortium name="The Broad Institute Genomics Platform"/>
            <consortium name="The Broad Institute Genome Sequencing Center for Infectious Disease"/>
            <person name="Earl A."/>
            <person name="Xavier R."/>
            <person name="Kuhn K."/>
            <person name="Stappenbeck T."/>
            <person name="Walker B."/>
            <person name="Young S."/>
            <person name="Zeng Q."/>
            <person name="Gargeya S."/>
            <person name="Fitzgerald M."/>
            <person name="Haas B."/>
            <person name="Abouelleil A."/>
            <person name="Allen A.W."/>
            <person name="Alvarado L."/>
            <person name="Arachchi H.M."/>
            <person name="Berlin A.M."/>
            <person name="Chapman S.B."/>
            <person name="Gainer-Dewar J."/>
            <person name="Goldberg J."/>
            <person name="Griggs A."/>
            <person name="Gujja S."/>
            <person name="Hansen M."/>
            <person name="Howarth C."/>
            <person name="Imamovic A."/>
            <person name="Ireland A."/>
            <person name="Larimer J."/>
            <person name="McCowan C."/>
            <person name="Murphy C."/>
            <person name="Pearson M."/>
            <person name="Poon T.W."/>
            <person name="Priest M."/>
            <person name="Roberts A."/>
            <person name="Saif S."/>
            <person name="Shea T."/>
            <person name="Sisk P."/>
            <person name="Sykes S."/>
            <person name="Wortman J."/>
            <person name="Nusbaum C."/>
            <person name="Birren B."/>
        </authorList>
    </citation>
    <scope>NUCLEOTIDE SEQUENCE [LARGE SCALE GENOMIC DNA]</scope>
    <source>
        <strain evidence="2">dnLKV9</strain>
    </source>
</reference>
<accession>R9HG01</accession>
<dbReference type="AlphaFoldDB" id="R9HG01"/>